<gene>
    <name evidence="2" type="ORF">MVAC_03821</name>
</gene>
<feature type="region of interest" description="Disordered" evidence="1">
    <location>
        <begin position="82"/>
        <end position="103"/>
    </location>
</feature>
<proteinExistence type="predicted"/>
<keyword evidence="3" id="KW-1185">Reference proteome</keyword>
<dbReference type="SUPFAM" id="SSF56281">
    <property type="entry name" value="Metallo-hydrolase/oxidoreductase"/>
    <property type="match status" value="1"/>
</dbReference>
<dbReference type="HOGENOM" id="CLU_2260694_0_0_11"/>
<dbReference type="Pfam" id="PF13483">
    <property type="entry name" value="Lactamase_B_3"/>
    <property type="match status" value="1"/>
</dbReference>
<dbReference type="PATRIC" id="fig|1194972.3.peg.772"/>
<dbReference type="Proteomes" id="UP000006072">
    <property type="component" value="Unassembled WGS sequence"/>
</dbReference>
<dbReference type="Gene3D" id="3.60.15.10">
    <property type="entry name" value="Ribonuclease Z/Hydroxyacylglutathione hydrolase-like"/>
    <property type="match status" value="1"/>
</dbReference>
<dbReference type="AlphaFoldDB" id="K0VLQ3"/>
<dbReference type="InterPro" id="IPR036866">
    <property type="entry name" value="RibonucZ/Hydroxyglut_hydro"/>
</dbReference>
<organism evidence="2 3">
    <name type="scientific">Mycolicibacterium vaccae ATCC 25954</name>
    <dbReference type="NCBI Taxonomy" id="1194972"/>
    <lineage>
        <taxon>Bacteria</taxon>
        <taxon>Bacillati</taxon>
        <taxon>Actinomycetota</taxon>
        <taxon>Actinomycetes</taxon>
        <taxon>Mycobacteriales</taxon>
        <taxon>Mycobacteriaceae</taxon>
        <taxon>Mycolicibacterium</taxon>
    </lineage>
</organism>
<evidence type="ECO:0000313" key="3">
    <source>
        <dbReference type="Proteomes" id="UP000006072"/>
    </source>
</evidence>
<sequence>MTHFGHSCVMAGVPGATVLIDPGNFSHGFEGVTGLSAILITHQQHDHADLQRLPANPQADARGLGVGVRHRGAAAVMQVTTNASYTPADDQDVDDGGKMPQLA</sequence>
<protein>
    <submittedName>
        <fullName evidence="2">Metallo-beta-lactamase superfamily protein</fullName>
    </submittedName>
</protein>
<comment type="caution">
    <text evidence="2">The sequence shown here is derived from an EMBL/GenBank/DDBJ whole genome shotgun (WGS) entry which is preliminary data.</text>
</comment>
<name>K0VLQ3_MYCVA</name>
<evidence type="ECO:0000313" key="2">
    <source>
        <dbReference type="EMBL" id="EJZ12034.1"/>
    </source>
</evidence>
<dbReference type="EMBL" id="ALQA01000005">
    <property type="protein sequence ID" value="EJZ12034.1"/>
    <property type="molecule type" value="Genomic_DNA"/>
</dbReference>
<evidence type="ECO:0000256" key="1">
    <source>
        <dbReference type="SAM" id="MobiDB-lite"/>
    </source>
</evidence>
<dbReference type="eggNOG" id="COG2220">
    <property type="taxonomic scope" value="Bacteria"/>
</dbReference>
<reference evidence="2 3" key="1">
    <citation type="journal article" date="2012" name="J. Bacteriol.">
        <title>Complete Genome Sequence of Mycobacterium vaccae Type Strain ATCC 25954.</title>
        <authorList>
            <person name="Ho Y.S."/>
            <person name="Adroub S.A."/>
            <person name="Abadi M."/>
            <person name="Al Alwan B."/>
            <person name="Alkhateeb R."/>
            <person name="Gao G."/>
            <person name="Ragab A."/>
            <person name="Ali S."/>
            <person name="van Soolingen D."/>
            <person name="Bitter W."/>
            <person name="Pain A."/>
            <person name="Abdallah A.M."/>
        </authorList>
    </citation>
    <scope>NUCLEOTIDE SEQUENCE [LARGE SCALE GENOMIC DNA]</scope>
    <source>
        <strain evidence="2 3">ATCC 25954</strain>
    </source>
</reference>
<accession>K0VLQ3</accession>